<keyword evidence="6 10" id="KW-0067">ATP-binding</keyword>
<proteinExistence type="predicted"/>
<keyword evidence="7" id="KW-1133">Transmembrane helix</keyword>
<dbReference type="PROSITE" id="PS51459">
    <property type="entry name" value="FIDO"/>
    <property type="match status" value="1"/>
</dbReference>
<dbReference type="Proteomes" id="UP000304900">
    <property type="component" value="Unassembled WGS sequence"/>
</dbReference>
<dbReference type="EMBL" id="SZVO01000001">
    <property type="protein sequence ID" value="TKT93961.1"/>
    <property type="molecule type" value="Genomic_DNA"/>
</dbReference>
<gene>
    <name evidence="12" type="ORF">FDK13_01750</name>
</gene>
<evidence type="ECO:0000256" key="10">
    <source>
        <dbReference type="PIRSR" id="PIRSR640198-2"/>
    </source>
</evidence>
<dbReference type="PANTHER" id="PTHR13504">
    <property type="entry name" value="FIDO DOMAIN-CONTAINING PROTEIN DDB_G0283145"/>
    <property type="match status" value="1"/>
</dbReference>
<evidence type="ECO:0000256" key="2">
    <source>
        <dbReference type="ARBA" id="ARBA00022692"/>
    </source>
</evidence>
<comment type="caution">
    <text evidence="12">The sequence shown here is derived from an EMBL/GenBank/DDBJ whole genome shotgun (WGS) entry which is preliminary data.</text>
</comment>
<dbReference type="RefSeq" id="WP_137338251.1">
    <property type="nucleotide sequence ID" value="NZ_BSQH01000001.1"/>
</dbReference>
<feature type="active site" evidence="9">
    <location>
        <position position="188"/>
    </location>
</feature>
<keyword evidence="8" id="KW-0472">Membrane</keyword>
<evidence type="ECO:0000313" key="13">
    <source>
        <dbReference type="Proteomes" id="UP000304900"/>
    </source>
</evidence>
<evidence type="ECO:0000313" key="12">
    <source>
        <dbReference type="EMBL" id="TKT93961.1"/>
    </source>
</evidence>
<accession>A0A4U6DBV8</accession>
<evidence type="ECO:0000256" key="4">
    <source>
        <dbReference type="ARBA" id="ARBA00022741"/>
    </source>
</evidence>
<dbReference type="InterPro" id="IPR036597">
    <property type="entry name" value="Fido-like_dom_sf"/>
</dbReference>
<dbReference type="Gene3D" id="1.10.3290.10">
    <property type="entry name" value="Fido-like domain"/>
    <property type="match status" value="1"/>
</dbReference>
<evidence type="ECO:0000256" key="6">
    <source>
        <dbReference type="ARBA" id="ARBA00022840"/>
    </source>
</evidence>
<keyword evidence="5" id="KW-0802">TPR repeat</keyword>
<sequence length="264" mass="31148">MQNTKFTILNISTLPEFKRLIRNEDLQSHFDELQESEISIDTFSFYTSVAVVFSSKIEGEDIELDSYVKHKRFGIEFLPDYTRKIDDLYNSYQFAKESEFVEKNILQAHKYLTKHILPKNRQGQIRTGNMYVTTSDGKIEYVAASPFNLKEELFNFYQDVDSLLKADLDVSEVFYFASMLHLVFVKIHPFNDGNGRTSRLIEKWFLAVKLGPKAWLLQSEKNYYMQHQTYYNHIRRLGTEYDHLDYDKALPFLSMLPQSLIQPK</sequence>
<dbReference type="Pfam" id="PF02661">
    <property type="entry name" value="Fic"/>
    <property type="match status" value="1"/>
</dbReference>
<evidence type="ECO:0000259" key="11">
    <source>
        <dbReference type="PROSITE" id="PS51459"/>
    </source>
</evidence>
<dbReference type="AlphaFoldDB" id="A0A4U6DBV8"/>
<evidence type="ECO:0000256" key="1">
    <source>
        <dbReference type="ARBA" id="ARBA00004167"/>
    </source>
</evidence>
<dbReference type="SUPFAM" id="SSF140931">
    <property type="entry name" value="Fic-like"/>
    <property type="match status" value="1"/>
</dbReference>
<keyword evidence="3" id="KW-0677">Repeat</keyword>
<keyword evidence="13" id="KW-1185">Reference proteome</keyword>
<dbReference type="PANTHER" id="PTHR13504:SF34">
    <property type="entry name" value="PROTEIN ADENYLYLTRANSFERASE FICD"/>
    <property type="match status" value="1"/>
</dbReference>
<dbReference type="InterPro" id="IPR003812">
    <property type="entry name" value="Fido"/>
</dbReference>
<evidence type="ECO:0000256" key="7">
    <source>
        <dbReference type="ARBA" id="ARBA00022989"/>
    </source>
</evidence>
<organism evidence="12 13">
    <name type="scientific">Dyadobacter frigoris</name>
    <dbReference type="NCBI Taxonomy" id="2576211"/>
    <lineage>
        <taxon>Bacteria</taxon>
        <taxon>Pseudomonadati</taxon>
        <taxon>Bacteroidota</taxon>
        <taxon>Cytophagia</taxon>
        <taxon>Cytophagales</taxon>
        <taxon>Spirosomataceae</taxon>
        <taxon>Dyadobacter</taxon>
    </lineage>
</organism>
<feature type="domain" description="Fido" evidence="11">
    <location>
        <begin position="100"/>
        <end position="255"/>
    </location>
</feature>
<evidence type="ECO:0000256" key="9">
    <source>
        <dbReference type="PIRSR" id="PIRSR640198-1"/>
    </source>
</evidence>
<keyword evidence="2" id="KW-0812">Transmembrane</keyword>
<reference evidence="12 13" key="1">
    <citation type="submission" date="2019-05" db="EMBL/GenBank/DDBJ databases">
        <title>Dyadobacter AR-3-8 sp. nov., isolated from arctic soil.</title>
        <authorList>
            <person name="Chaudhary D.K."/>
        </authorList>
    </citation>
    <scope>NUCLEOTIDE SEQUENCE [LARGE SCALE GENOMIC DNA]</scope>
    <source>
        <strain evidence="12 13">AR-3-8</strain>
    </source>
</reference>
<protein>
    <submittedName>
        <fullName evidence="12">Fic family protein</fullName>
    </submittedName>
</protein>
<evidence type="ECO:0000256" key="5">
    <source>
        <dbReference type="ARBA" id="ARBA00022803"/>
    </source>
</evidence>
<feature type="binding site" evidence="10">
    <location>
        <begin position="192"/>
        <end position="199"/>
    </location>
    <ligand>
        <name>ATP</name>
        <dbReference type="ChEBI" id="CHEBI:30616"/>
    </ligand>
</feature>
<name>A0A4U6DBV8_9BACT</name>
<comment type="subcellular location">
    <subcellularLocation>
        <location evidence="1">Membrane</location>
        <topology evidence="1">Single-pass membrane protein</topology>
    </subcellularLocation>
</comment>
<evidence type="ECO:0000256" key="3">
    <source>
        <dbReference type="ARBA" id="ARBA00022737"/>
    </source>
</evidence>
<dbReference type="InterPro" id="IPR040198">
    <property type="entry name" value="Fido_containing"/>
</dbReference>
<dbReference type="GO" id="GO:0016020">
    <property type="term" value="C:membrane"/>
    <property type="evidence" value="ECO:0007669"/>
    <property type="project" value="UniProtKB-SubCell"/>
</dbReference>
<evidence type="ECO:0000256" key="8">
    <source>
        <dbReference type="ARBA" id="ARBA00023136"/>
    </source>
</evidence>
<dbReference type="GO" id="GO:0005524">
    <property type="term" value="F:ATP binding"/>
    <property type="evidence" value="ECO:0007669"/>
    <property type="project" value="UniProtKB-KW"/>
</dbReference>
<dbReference type="OrthoDB" id="9814400at2"/>
<keyword evidence="4 10" id="KW-0547">Nucleotide-binding</keyword>